<dbReference type="Gramene" id="TuG1812G0600002602.01.T01">
    <property type="protein sequence ID" value="TuG1812G0600002602.01.T01"/>
    <property type="gene ID" value="TuG1812G0600002602.01"/>
</dbReference>
<dbReference type="GeneID" id="125513885"/>
<dbReference type="GO" id="GO:0031428">
    <property type="term" value="C:box C/D methylation guide snoRNP complex"/>
    <property type="evidence" value="ECO:0007669"/>
    <property type="project" value="InterPro"/>
</dbReference>
<dbReference type="RefSeq" id="XP_048535055.1">
    <property type="nucleotide sequence ID" value="XM_048679098.1"/>
</dbReference>
<sequence length="301" mass="33444">MIMNCRFPDQKMAVGKPEYKKIIEERLKIDCLYNTAVMEVMWGVQHCMRSLVPEEKSQLAEADRLPLSLGLQYVLSHYGCDVESDMVSEQIVATASALFQCDSVEKKYSRALRNAGDLIKDVCGINCEGWTLLKIAKALKMIWWPEFGDSCEGLRAHQNRSETRKRMNHEDGADDWGSQRPETPPPFDASEYSQLISAGPLLPLLEQYAGVGSYDQNTLRGAPWQVQSQGANADKCTGSQLQLASMANQEPSCSTWNRAAPMYLPSTSYTGYYAGGDPANVSWQASQIPGGSRHYGVTNHT</sequence>
<proteinExistence type="predicted"/>
<dbReference type="GO" id="GO:0032040">
    <property type="term" value="C:small-subunit processome"/>
    <property type="evidence" value="ECO:0007669"/>
    <property type="project" value="InterPro"/>
</dbReference>
<dbReference type="AlphaFoldDB" id="A0A8R7QTL2"/>
<dbReference type="InterPro" id="IPR045056">
    <property type="entry name" value="Nop56/Nop58"/>
</dbReference>
<reference evidence="3" key="1">
    <citation type="journal article" date="2013" name="Nature">
        <title>Draft genome of the wheat A-genome progenitor Triticum urartu.</title>
        <authorList>
            <person name="Ling H.Q."/>
            <person name="Zhao S."/>
            <person name="Liu D."/>
            <person name="Wang J."/>
            <person name="Sun H."/>
            <person name="Zhang C."/>
            <person name="Fan H."/>
            <person name="Li D."/>
            <person name="Dong L."/>
            <person name="Tao Y."/>
            <person name="Gao C."/>
            <person name="Wu H."/>
            <person name="Li Y."/>
            <person name="Cui Y."/>
            <person name="Guo X."/>
            <person name="Zheng S."/>
            <person name="Wang B."/>
            <person name="Yu K."/>
            <person name="Liang Q."/>
            <person name="Yang W."/>
            <person name="Lou X."/>
            <person name="Chen J."/>
            <person name="Feng M."/>
            <person name="Jian J."/>
            <person name="Zhang X."/>
            <person name="Luo G."/>
            <person name="Jiang Y."/>
            <person name="Liu J."/>
            <person name="Wang Z."/>
            <person name="Sha Y."/>
            <person name="Zhang B."/>
            <person name="Wu H."/>
            <person name="Tang D."/>
            <person name="Shen Q."/>
            <person name="Xue P."/>
            <person name="Zou S."/>
            <person name="Wang X."/>
            <person name="Liu X."/>
            <person name="Wang F."/>
            <person name="Yang Y."/>
            <person name="An X."/>
            <person name="Dong Z."/>
            <person name="Zhang K."/>
            <person name="Zhang X."/>
            <person name="Luo M.C."/>
            <person name="Dvorak J."/>
            <person name="Tong Y."/>
            <person name="Wang J."/>
            <person name="Yang H."/>
            <person name="Li Z."/>
            <person name="Wang D."/>
            <person name="Zhang A."/>
            <person name="Wang J."/>
        </authorList>
    </citation>
    <scope>NUCLEOTIDE SEQUENCE</scope>
    <source>
        <strain evidence="3">cv. G1812</strain>
    </source>
</reference>
<dbReference type="Proteomes" id="UP000015106">
    <property type="component" value="Chromosome 6"/>
</dbReference>
<keyword evidence="3" id="KW-1185">Reference proteome</keyword>
<dbReference type="EnsemblPlants" id="TuG1812G0600002602.01.T01">
    <property type="protein sequence ID" value="TuG1812G0600002602.01.T01"/>
    <property type="gene ID" value="TuG1812G0600002602.01"/>
</dbReference>
<dbReference type="EnsemblPlants" id="TuG1812G0600002666.01.T01">
    <property type="protein sequence ID" value="TuG1812G0600002666.01.T01"/>
    <property type="gene ID" value="TuG1812G0600002666.01"/>
</dbReference>
<dbReference type="GO" id="GO:0030515">
    <property type="term" value="F:snoRNA binding"/>
    <property type="evidence" value="ECO:0007669"/>
    <property type="project" value="InterPro"/>
</dbReference>
<accession>A0A8R7QTL2</accession>
<evidence type="ECO:0000313" key="3">
    <source>
        <dbReference type="Proteomes" id="UP000015106"/>
    </source>
</evidence>
<evidence type="ECO:0000313" key="2">
    <source>
        <dbReference type="EnsemblPlants" id="TuG1812G0600002666.01.T01"/>
    </source>
</evidence>
<dbReference type="PANTHER" id="PTHR10894">
    <property type="entry name" value="NUCLEOLAR PROTEIN 5 NUCLEOLAR PROTEIN NOP5 NOP58"/>
    <property type="match status" value="1"/>
</dbReference>
<reference evidence="2" key="2">
    <citation type="submission" date="2018-03" db="EMBL/GenBank/DDBJ databases">
        <title>The Triticum urartu genome reveals the dynamic nature of wheat genome evolution.</title>
        <authorList>
            <person name="Ling H."/>
            <person name="Ma B."/>
            <person name="Shi X."/>
            <person name="Liu H."/>
            <person name="Dong L."/>
            <person name="Sun H."/>
            <person name="Cao Y."/>
            <person name="Gao Q."/>
            <person name="Zheng S."/>
            <person name="Li Y."/>
            <person name="Yu Y."/>
            <person name="Du H."/>
            <person name="Qi M."/>
            <person name="Li Y."/>
            <person name="Yu H."/>
            <person name="Cui Y."/>
            <person name="Wang N."/>
            <person name="Chen C."/>
            <person name="Wu H."/>
            <person name="Zhao Y."/>
            <person name="Zhang J."/>
            <person name="Li Y."/>
            <person name="Zhou W."/>
            <person name="Zhang B."/>
            <person name="Hu W."/>
            <person name="Eijk M."/>
            <person name="Tang J."/>
            <person name="Witsenboer H."/>
            <person name="Zhao S."/>
            <person name="Li Z."/>
            <person name="Zhang A."/>
            <person name="Wang D."/>
            <person name="Liang C."/>
        </authorList>
    </citation>
    <scope>NUCLEOTIDE SEQUENCE [LARGE SCALE GENOMIC DNA]</scope>
    <source>
        <strain evidence="2">cv. G1812</strain>
    </source>
</reference>
<dbReference type="PANTHER" id="PTHR10894:SF24">
    <property type="entry name" value="OS02G0511800 PROTEIN"/>
    <property type="match status" value="1"/>
</dbReference>
<evidence type="ECO:0000256" key="1">
    <source>
        <dbReference type="SAM" id="MobiDB-lite"/>
    </source>
</evidence>
<dbReference type="OrthoDB" id="681766at2759"/>
<name>A0A8R7QTL2_TRIUA</name>
<feature type="compositionally biased region" description="Basic and acidic residues" evidence="1">
    <location>
        <begin position="160"/>
        <end position="171"/>
    </location>
</feature>
<gene>
    <name evidence="2" type="primary">LOC125513885</name>
</gene>
<dbReference type="KEGG" id="tua:125513789"/>
<organism evidence="2 3">
    <name type="scientific">Triticum urartu</name>
    <name type="common">Red wild einkorn</name>
    <name type="synonym">Crithodium urartu</name>
    <dbReference type="NCBI Taxonomy" id="4572"/>
    <lineage>
        <taxon>Eukaryota</taxon>
        <taxon>Viridiplantae</taxon>
        <taxon>Streptophyta</taxon>
        <taxon>Embryophyta</taxon>
        <taxon>Tracheophyta</taxon>
        <taxon>Spermatophyta</taxon>
        <taxon>Magnoliopsida</taxon>
        <taxon>Liliopsida</taxon>
        <taxon>Poales</taxon>
        <taxon>Poaceae</taxon>
        <taxon>BOP clade</taxon>
        <taxon>Pooideae</taxon>
        <taxon>Triticodae</taxon>
        <taxon>Triticeae</taxon>
        <taxon>Triticinae</taxon>
        <taxon>Triticum</taxon>
    </lineage>
</organism>
<dbReference type="Gramene" id="TuG1812G0600002666.01.T01">
    <property type="protein sequence ID" value="TuG1812G0600002666.01.T01"/>
    <property type="gene ID" value="TuG1812G0600002666.01"/>
</dbReference>
<feature type="region of interest" description="Disordered" evidence="1">
    <location>
        <begin position="160"/>
        <end position="190"/>
    </location>
</feature>
<dbReference type="KEGG" id="tua:125513885"/>
<protein>
    <submittedName>
        <fullName evidence="2">Uncharacterized protein</fullName>
    </submittedName>
</protein>
<reference evidence="2" key="3">
    <citation type="submission" date="2022-06" db="UniProtKB">
        <authorList>
            <consortium name="EnsemblPlants"/>
        </authorList>
    </citation>
    <scope>IDENTIFICATION</scope>
</reference>